<dbReference type="InterPro" id="IPR002035">
    <property type="entry name" value="VWF_A"/>
</dbReference>
<organism evidence="11 12">
    <name type="scientific">Cereibacter changlensis JA139</name>
    <dbReference type="NCBI Taxonomy" id="1188249"/>
    <lineage>
        <taxon>Bacteria</taxon>
        <taxon>Pseudomonadati</taxon>
        <taxon>Pseudomonadota</taxon>
        <taxon>Alphaproteobacteria</taxon>
        <taxon>Rhodobacterales</taxon>
        <taxon>Paracoccaceae</taxon>
        <taxon>Cereibacter</taxon>
    </lineage>
</organism>
<dbReference type="InterPro" id="IPR041628">
    <property type="entry name" value="ChlI/MoxR_AAA_lid"/>
</dbReference>
<dbReference type="PANTHER" id="PTHR43473">
    <property type="entry name" value="MAGNESIUM-CHELATASE SUBUNIT CHLD, CHLOROPLASTIC"/>
    <property type="match status" value="1"/>
</dbReference>
<reference evidence="11 12" key="1">
    <citation type="submission" date="2018-03" db="EMBL/GenBank/DDBJ databases">
        <title>Cereibacter changlensis.</title>
        <authorList>
            <person name="Meyer T.E."/>
            <person name="Miller S."/>
            <person name="Lodha T."/>
            <person name="Gandham S."/>
            <person name="Chintalapati S."/>
            <person name="Chintalapati V.R."/>
        </authorList>
    </citation>
    <scope>NUCLEOTIDE SEQUENCE [LARGE SCALE GENOMIC DNA]</scope>
    <source>
        <strain evidence="11 12">JA139</strain>
    </source>
</reference>
<comment type="similarity">
    <text evidence="1 8">Belongs to the Mg-chelatase subunits D/I family.</text>
</comment>
<evidence type="ECO:0000256" key="5">
    <source>
        <dbReference type="ARBA" id="ARBA00022840"/>
    </source>
</evidence>
<keyword evidence="3 8" id="KW-0436">Ligase</keyword>
<dbReference type="InterPro" id="IPR036465">
    <property type="entry name" value="vWFA_dom_sf"/>
</dbReference>
<comment type="catalytic activity">
    <reaction evidence="7 8">
        <text>protoporphyrin IX + Mg(2+) + ATP + H2O = Mg-protoporphyrin IX + ADP + phosphate + 3 H(+)</text>
        <dbReference type="Rhea" id="RHEA:13961"/>
        <dbReference type="ChEBI" id="CHEBI:15377"/>
        <dbReference type="ChEBI" id="CHEBI:15378"/>
        <dbReference type="ChEBI" id="CHEBI:18420"/>
        <dbReference type="ChEBI" id="CHEBI:30616"/>
        <dbReference type="ChEBI" id="CHEBI:43474"/>
        <dbReference type="ChEBI" id="CHEBI:57306"/>
        <dbReference type="ChEBI" id="CHEBI:60492"/>
        <dbReference type="ChEBI" id="CHEBI:456216"/>
        <dbReference type="EC" id="6.6.1.1"/>
    </reaction>
</comment>
<dbReference type="SUPFAM" id="SSF52540">
    <property type="entry name" value="P-loop containing nucleoside triphosphate hydrolases"/>
    <property type="match status" value="1"/>
</dbReference>
<dbReference type="EC" id="6.6.1.1" evidence="8"/>
<dbReference type="NCBIfam" id="NF009943">
    <property type="entry name" value="PRK13406.1"/>
    <property type="match status" value="1"/>
</dbReference>
<gene>
    <name evidence="11" type="primary">bchD</name>
    <name evidence="11" type="ORF">C5F48_15335</name>
</gene>
<dbReference type="PANTHER" id="PTHR43473:SF2">
    <property type="entry name" value="MAGNESIUM-CHELATASE SUBUNIT CHLD, CHLOROPLASTIC"/>
    <property type="match status" value="1"/>
</dbReference>
<dbReference type="SUPFAM" id="SSF53300">
    <property type="entry name" value="vWA-like"/>
    <property type="match status" value="1"/>
</dbReference>
<feature type="region of interest" description="Disordered" evidence="9">
    <location>
        <begin position="304"/>
        <end position="325"/>
    </location>
</feature>
<keyword evidence="5 8" id="KW-0067">ATP-binding</keyword>
<accession>A0A2T4JSH1</accession>
<evidence type="ECO:0000256" key="4">
    <source>
        <dbReference type="ARBA" id="ARBA00022741"/>
    </source>
</evidence>
<dbReference type="SMART" id="SM00327">
    <property type="entry name" value="VWA"/>
    <property type="match status" value="1"/>
</dbReference>
<dbReference type="UniPathway" id="UPA00669"/>
<keyword evidence="4 8" id="KW-0547">Nucleotide-binding</keyword>
<dbReference type="Gene3D" id="1.10.8.80">
    <property type="entry name" value="Magnesium chelatase subunit I, C-Terminal domain"/>
    <property type="match status" value="1"/>
</dbReference>
<feature type="compositionally biased region" description="Acidic residues" evidence="9">
    <location>
        <begin position="244"/>
        <end position="268"/>
    </location>
</feature>
<dbReference type="OrthoDB" id="9775079at2"/>
<keyword evidence="12" id="KW-1185">Reference proteome</keyword>
<evidence type="ECO:0000313" key="12">
    <source>
        <dbReference type="Proteomes" id="UP000241010"/>
    </source>
</evidence>
<dbReference type="PROSITE" id="PS50234">
    <property type="entry name" value="VWFA"/>
    <property type="match status" value="1"/>
</dbReference>
<feature type="domain" description="VWFA" evidence="10">
    <location>
        <begin position="379"/>
        <end position="559"/>
    </location>
</feature>
<dbReference type="Pfam" id="PF13519">
    <property type="entry name" value="VWA_2"/>
    <property type="match status" value="1"/>
</dbReference>
<dbReference type="InterPro" id="IPR011776">
    <property type="entry name" value="Mg_chelatase_ATPase-dsu"/>
</dbReference>
<dbReference type="GO" id="GO:0005524">
    <property type="term" value="F:ATP binding"/>
    <property type="evidence" value="ECO:0007669"/>
    <property type="project" value="UniProtKB-UniRule"/>
</dbReference>
<dbReference type="Gene3D" id="3.40.50.410">
    <property type="entry name" value="von Willebrand factor, type A domain"/>
    <property type="match status" value="1"/>
</dbReference>
<evidence type="ECO:0000256" key="6">
    <source>
        <dbReference type="ARBA" id="ARBA00023171"/>
    </source>
</evidence>
<keyword evidence="8" id="KW-0077">Bacteriochlorophyll biosynthesis</keyword>
<evidence type="ECO:0000256" key="2">
    <source>
        <dbReference type="ARBA" id="ARBA00022531"/>
    </source>
</evidence>
<proteinExistence type="inferred from homology"/>
<comment type="pathway">
    <text evidence="8">Porphyrin-containing compound metabolism; bacteriochlorophyll biosynthesis.</text>
</comment>
<evidence type="ECO:0000256" key="9">
    <source>
        <dbReference type="SAM" id="MobiDB-lite"/>
    </source>
</evidence>
<comment type="caution">
    <text evidence="11">The sequence shown here is derived from an EMBL/GenBank/DDBJ whole genome shotgun (WGS) entry which is preliminary data.</text>
</comment>
<dbReference type="InterPro" id="IPR041702">
    <property type="entry name" value="BchD/ChlD_VWA"/>
</dbReference>
<dbReference type="Proteomes" id="UP000241010">
    <property type="component" value="Unassembled WGS sequence"/>
</dbReference>
<dbReference type="EMBL" id="PZKG01000079">
    <property type="protein sequence ID" value="PTE20855.1"/>
    <property type="molecule type" value="Genomic_DNA"/>
</dbReference>
<evidence type="ECO:0000259" key="10">
    <source>
        <dbReference type="PROSITE" id="PS50234"/>
    </source>
</evidence>
<keyword evidence="6 8" id="KW-0149">Chlorophyll biosynthesis</keyword>
<evidence type="ECO:0000256" key="8">
    <source>
        <dbReference type="RuleBase" id="RU362087"/>
    </source>
</evidence>
<evidence type="ECO:0000256" key="7">
    <source>
        <dbReference type="ARBA" id="ARBA00048693"/>
    </source>
</evidence>
<name>A0A2T4JSH1_9RHOB</name>
<dbReference type="GO" id="GO:0015979">
    <property type="term" value="P:photosynthesis"/>
    <property type="evidence" value="ECO:0007669"/>
    <property type="project" value="UniProtKB-UniRule"/>
</dbReference>
<keyword evidence="2 8" id="KW-0602">Photosynthesis</keyword>
<dbReference type="Pfam" id="PF17863">
    <property type="entry name" value="AAA_lid_2"/>
    <property type="match status" value="1"/>
</dbReference>
<protein>
    <recommendedName>
        <fullName evidence="8">Mg-protoporphyrin IX chelatase</fullName>
        <ecNumber evidence="8">6.6.1.1</ecNumber>
    </recommendedName>
</protein>
<dbReference type="GO" id="GO:0030494">
    <property type="term" value="P:bacteriochlorophyll biosynthetic process"/>
    <property type="evidence" value="ECO:0007669"/>
    <property type="project" value="UniProtKB-UniPathway"/>
</dbReference>
<dbReference type="GO" id="GO:0016851">
    <property type="term" value="F:magnesium chelatase activity"/>
    <property type="evidence" value="ECO:0007669"/>
    <property type="project" value="UniProtKB-UniRule"/>
</dbReference>
<evidence type="ECO:0000313" key="11">
    <source>
        <dbReference type="EMBL" id="PTE20855.1"/>
    </source>
</evidence>
<evidence type="ECO:0000256" key="3">
    <source>
        <dbReference type="ARBA" id="ARBA00022598"/>
    </source>
</evidence>
<sequence length="561" mass="58682">MTSAPAFTAWERVEAALALLAVDPAGLKGLWLRARASPLRDLVTGALTSLPLPLRRIHPTIGDEALFGGLDLAATLASGAPVIARGLLAEPAALVLAMAERCPAGLAARLGAALDQPKHCLIALDEGAERDELLPNGLIDRLGLFLDLDGLQSADTRPPALDADRLAEARARLPHVMLPERAGETLARVAAQLGIASLRAPTLALAAARAQAALEGHDVVTEDDLRRACDLVFAHRALPACEESPPEPEPPEDSEPPEDQPPPEEQQGEEIFPEEMLVEATRAALPADLLAQLAAGRAARMARGASGTGAAKGGNRRGRPLPSRAGLLGTGARIDLVATLRAAAPWQPLRRKQQNSDAVLLVRPSDIRLKRFRETSDRVLIFAVDASGSSAMARLAEAKGAVELLLGQAYARRDHVALVAFRGRDAELMLPPTRSLVQTKRRLAGLPGGGATPLAHGLQMALAVGMQARARGLTPTIALLTDGRGNIALDGSANRAQAEEDAQKLATSIRASGLPALVIDTANRPQPGLAALARALDAPYLALPRADAYKLSAALGQALGD</sequence>
<dbReference type="AlphaFoldDB" id="A0A2T4JSH1"/>
<dbReference type="RefSeq" id="WP_107664772.1">
    <property type="nucleotide sequence ID" value="NZ_PZKG01000079.1"/>
</dbReference>
<dbReference type="InterPro" id="IPR027417">
    <property type="entry name" value="P-loop_NTPase"/>
</dbReference>
<dbReference type="CDD" id="cd01451">
    <property type="entry name" value="vWA_Magnesium_chelatase"/>
    <property type="match status" value="1"/>
</dbReference>
<evidence type="ECO:0000256" key="1">
    <source>
        <dbReference type="ARBA" id="ARBA00005799"/>
    </source>
</evidence>
<dbReference type="NCBIfam" id="TIGR02031">
    <property type="entry name" value="BchD-ChlD"/>
    <property type="match status" value="1"/>
</dbReference>
<feature type="region of interest" description="Disordered" evidence="9">
    <location>
        <begin position="239"/>
        <end position="268"/>
    </location>
</feature>
<comment type="function">
    <text evidence="8">Involved in bacteriochlorophyll biosynthesis; introduces a magnesium ion into protoporphyrin IX to yield Mg-protoporphyrin IX.</text>
</comment>